<evidence type="ECO:0000259" key="2">
    <source>
        <dbReference type="Pfam" id="PF24882"/>
    </source>
</evidence>
<feature type="domain" description="Origin recognition complex subunit 2 winged-helix" evidence="2">
    <location>
        <begin position="86"/>
        <end position="138"/>
    </location>
</feature>
<organism evidence="3">
    <name type="scientific">Dichomitus squalens</name>
    <dbReference type="NCBI Taxonomy" id="114155"/>
    <lineage>
        <taxon>Eukaryota</taxon>
        <taxon>Fungi</taxon>
        <taxon>Dikarya</taxon>
        <taxon>Basidiomycota</taxon>
        <taxon>Agaricomycotina</taxon>
        <taxon>Agaricomycetes</taxon>
        <taxon>Polyporales</taxon>
        <taxon>Polyporaceae</taxon>
        <taxon>Dichomitus</taxon>
    </lineage>
</organism>
<dbReference type="EMBL" id="ML143472">
    <property type="protein sequence ID" value="TBU24837.1"/>
    <property type="molecule type" value="Genomic_DNA"/>
</dbReference>
<dbReference type="OrthoDB" id="346673at2759"/>
<reference evidence="3" key="1">
    <citation type="submission" date="2019-01" db="EMBL/GenBank/DDBJ databases">
        <title>Draft genome sequences of three monokaryotic isolates of the white-rot basidiomycete fungus Dichomitus squalens.</title>
        <authorList>
            <consortium name="DOE Joint Genome Institute"/>
            <person name="Lopez S.C."/>
            <person name="Andreopoulos B."/>
            <person name="Pangilinan J."/>
            <person name="Lipzen A."/>
            <person name="Riley R."/>
            <person name="Ahrendt S."/>
            <person name="Ng V."/>
            <person name="Barry K."/>
            <person name="Daum C."/>
            <person name="Grigoriev I.V."/>
            <person name="Hilden K.S."/>
            <person name="Makela M.R."/>
            <person name="de Vries R.P."/>
        </authorList>
    </citation>
    <scope>NUCLEOTIDE SEQUENCE [LARGE SCALE GENOMIC DNA]</scope>
    <source>
        <strain evidence="3">OM18370.1</strain>
    </source>
</reference>
<name>A0A4Q9ME01_9APHY</name>
<evidence type="ECO:0000313" key="3">
    <source>
        <dbReference type="EMBL" id="TBU24837.1"/>
    </source>
</evidence>
<dbReference type="Pfam" id="PF24882">
    <property type="entry name" value="WHD_ORC2"/>
    <property type="match status" value="1"/>
</dbReference>
<dbReference type="Proteomes" id="UP000292957">
    <property type="component" value="Unassembled WGS sequence"/>
</dbReference>
<gene>
    <name evidence="3" type="ORF">BD311DRAFT_867916</name>
</gene>
<accession>A0A4Q9ME01</accession>
<evidence type="ECO:0000256" key="1">
    <source>
        <dbReference type="SAM" id="MobiDB-lite"/>
    </source>
</evidence>
<sequence>MAATREPLETVPARGKDPFILHLAESGYQHNGQADYQASSCSPVVEGHGVEAAGGHEWARGAEGGWGGERGEDGWREEEEREREETYDWLFAAARDNFVATNNTALLALLSELQDHRVVVATTGAAGAEALWIPLRREGPLTIVGELLAKGHLRRVGQYEWLYHIATGSNVDFWATPPSAHSTT</sequence>
<dbReference type="InterPro" id="IPR056773">
    <property type="entry name" value="WHD_ORC2"/>
</dbReference>
<proteinExistence type="predicted"/>
<feature type="region of interest" description="Disordered" evidence="1">
    <location>
        <begin position="58"/>
        <end position="80"/>
    </location>
</feature>
<protein>
    <recommendedName>
        <fullName evidence="2">Origin recognition complex subunit 2 winged-helix domain-containing protein</fullName>
    </recommendedName>
</protein>
<dbReference type="AlphaFoldDB" id="A0A4Q9ME01"/>